<sequence>MENYGIMNELAGKRALVTGGTYGIGAGIAQRLIDGGASVVIAARSESPSAPARAKFVGGDVTSVAGAHAIAEAALDILGGIDIVVNNAGGTDVYPAGVSAIEDDQWQAALDLNYLSAVRLNSRLVPEMVAQGSGAIIHISTAPARAPLAFLLHYAAAKAALATYSKGLAVDLAPKGVRVNTVTPGLVESPGSDPLRQKVAAAAGFDPAMMISGIPLGRAGQPADIGEAVAFLVSARAAYVTGVDLVVDGGLNPAV</sequence>
<dbReference type="PANTHER" id="PTHR43639">
    <property type="entry name" value="OXIDOREDUCTASE, SHORT-CHAIN DEHYDROGENASE/REDUCTASE FAMILY (AFU_ORTHOLOGUE AFUA_5G02870)"/>
    <property type="match status" value="1"/>
</dbReference>
<organism evidence="3 4">
    <name type="scientific">Micromonospora pisi</name>
    <dbReference type="NCBI Taxonomy" id="589240"/>
    <lineage>
        <taxon>Bacteria</taxon>
        <taxon>Bacillati</taxon>
        <taxon>Actinomycetota</taxon>
        <taxon>Actinomycetes</taxon>
        <taxon>Micromonosporales</taxon>
        <taxon>Micromonosporaceae</taxon>
        <taxon>Micromonospora</taxon>
    </lineage>
</organism>
<dbReference type="AlphaFoldDB" id="A0A495JUK8"/>
<dbReference type="GO" id="GO:0016491">
    <property type="term" value="F:oxidoreductase activity"/>
    <property type="evidence" value="ECO:0007669"/>
    <property type="project" value="UniProtKB-KW"/>
</dbReference>
<reference evidence="3 4" key="1">
    <citation type="submission" date="2018-10" db="EMBL/GenBank/DDBJ databases">
        <title>Sequencing the genomes of 1000 actinobacteria strains.</title>
        <authorList>
            <person name="Klenk H.-P."/>
        </authorList>
    </citation>
    <scope>NUCLEOTIDE SEQUENCE [LARGE SCALE GENOMIC DNA]</scope>
    <source>
        <strain evidence="3 4">DSM 45175</strain>
    </source>
</reference>
<name>A0A495JUK8_9ACTN</name>
<dbReference type="Gene3D" id="3.40.50.720">
    <property type="entry name" value="NAD(P)-binding Rossmann-like Domain"/>
    <property type="match status" value="1"/>
</dbReference>
<keyword evidence="2" id="KW-0560">Oxidoreductase</keyword>
<dbReference type="FunFam" id="3.40.50.720:FF:000084">
    <property type="entry name" value="Short-chain dehydrogenase reductase"/>
    <property type="match status" value="1"/>
</dbReference>
<dbReference type="EMBL" id="RBKT01000001">
    <property type="protein sequence ID" value="RKR91809.1"/>
    <property type="molecule type" value="Genomic_DNA"/>
</dbReference>
<dbReference type="PRINTS" id="PR00080">
    <property type="entry name" value="SDRFAMILY"/>
</dbReference>
<dbReference type="Pfam" id="PF13561">
    <property type="entry name" value="adh_short_C2"/>
    <property type="match status" value="1"/>
</dbReference>
<dbReference type="InterPro" id="IPR036291">
    <property type="entry name" value="NAD(P)-bd_dom_sf"/>
</dbReference>
<dbReference type="SUPFAM" id="SSF51735">
    <property type="entry name" value="NAD(P)-binding Rossmann-fold domains"/>
    <property type="match status" value="1"/>
</dbReference>
<gene>
    <name evidence="3" type="ORF">BDK92_6226</name>
</gene>
<comment type="caution">
    <text evidence="3">The sequence shown here is derived from an EMBL/GenBank/DDBJ whole genome shotgun (WGS) entry which is preliminary data.</text>
</comment>
<dbReference type="OrthoDB" id="8959163at2"/>
<proteinExistence type="inferred from homology"/>
<comment type="similarity">
    <text evidence="1">Belongs to the short-chain dehydrogenases/reductases (SDR) family.</text>
</comment>
<protein>
    <submittedName>
        <fullName evidence="3">NAD(P)-dependent dehydrogenase (Short-subunit alcohol dehydrogenase family)</fullName>
    </submittedName>
</protein>
<evidence type="ECO:0000313" key="3">
    <source>
        <dbReference type="EMBL" id="RKR91809.1"/>
    </source>
</evidence>
<dbReference type="RefSeq" id="WP_121159906.1">
    <property type="nucleotide sequence ID" value="NZ_RBKT01000001.1"/>
</dbReference>
<keyword evidence="4" id="KW-1185">Reference proteome</keyword>
<accession>A0A495JUK8</accession>
<evidence type="ECO:0000256" key="1">
    <source>
        <dbReference type="ARBA" id="ARBA00006484"/>
    </source>
</evidence>
<evidence type="ECO:0000313" key="4">
    <source>
        <dbReference type="Proteomes" id="UP000277671"/>
    </source>
</evidence>
<dbReference type="Proteomes" id="UP000277671">
    <property type="component" value="Unassembled WGS sequence"/>
</dbReference>
<evidence type="ECO:0000256" key="2">
    <source>
        <dbReference type="ARBA" id="ARBA00023002"/>
    </source>
</evidence>
<dbReference type="PANTHER" id="PTHR43639:SF1">
    <property type="entry name" value="SHORT-CHAIN DEHYDROGENASE_REDUCTASE FAMILY PROTEIN"/>
    <property type="match status" value="1"/>
</dbReference>
<dbReference type="NCBIfam" id="NF005095">
    <property type="entry name" value="PRK06523.1"/>
    <property type="match status" value="1"/>
</dbReference>
<dbReference type="InterPro" id="IPR002347">
    <property type="entry name" value="SDR_fam"/>
</dbReference>
<dbReference type="PRINTS" id="PR00081">
    <property type="entry name" value="GDHRDH"/>
</dbReference>